<dbReference type="GO" id="GO:0005739">
    <property type="term" value="C:mitochondrion"/>
    <property type="evidence" value="ECO:0007669"/>
    <property type="project" value="UniProtKB-SubCell"/>
</dbReference>
<keyword evidence="3" id="KW-0496">Mitochondrion</keyword>
<dbReference type="EMBL" id="BGZK01000482">
    <property type="protein sequence ID" value="GBP46394.1"/>
    <property type="molecule type" value="Genomic_DNA"/>
</dbReference>
<feature type="compositionally biased region" description="Basic and acidic residues" evidence="5">
    <location>
        <begin position="508"/>
        <end position="534"/>
    </location>
</feature>
<comment type="caution">
    <text evidence="7">The sequence shown here is derived from an EMBL/GenBank/DDBJ whole genome shotgun (WGS) entry which is preliminary data.</text>
</comment>
<name>A0A4C1W8A6_EUMVA</name>
<evidence type="ECO:0000256" key="4">
    <source>
        <dbReference type="ARBA" id="ARBA00040604"/>
    </source>
</evidence>
<proteinExistence type="inferred from homology"/>
<feature type="region of interest" description="Disordered" evidence="5">
    <location>
        <begin position="275"/>
        <end position="307"/>
    </location>
</feature>
<feature type="region of interest" description="Disordered" evidence="5">
    <location>
        <begin position="157"/>
        <end position="176"/>
    </location>
</feature>
<dbReference type="Proteomes" id="UP000299102">
    <property type="component" value="Unassembled WGS sequence"/>
</dbReference>
<evidence type="ECO:0000259" key="6">
    <source>
        <dbReference type="PROSITE" id="PS51886"/>
    </source>
</evidence>
<comment type="subcellular location">
    <subcellularLocation>
        <location evidence="1">Mitochondrion</location>
    </subcellularLocation>
</comment>
<evidence type="ECO:0000256" key="1">
    <source>
        <dbReference type="ARBA" id="ARBA00004173"/>
    </source>
</evidence>
<dbReference type="PROSITE" id="PS51886">
    <property type="entry name" value="TLDC"/>
    <property type="match status" value="1"/>
</dbReference>
<keyword evidence="8" id="KW-1185">Reference proteome</keyword>
<reference evidence="7 8" key="1">
    <citation type="journal article" date="2019" name="Commun. Biol.">
        <title>The bagworm genome reveals a unique fibroin gene that provides high tensile strength.</title>
        <authorList>
            <person name="Kono N."/>
            <person name="Nakamura H."/>
            <person name="Ohtoshi R."/>
            <person name="Tomita M."/>
            <person name="Numata K."/>
            <person name="Arakawa K."/>
        </authorList>
    </citation>
    <scope>NUCLEOTIDE SEQUENCE [LARGE SCALE GENOMIC DNA]</scope>
</reference>
<dbReference type="GO" id="GO:0005634">
    <property type="term" value="C:nucleus"/>
    <property type="evidence" value="ECO:0007669"/>
    <property type="project" value="TreeGrafter"/>
</dbReference>
<dbReference type="PANTHER" id="PTHR23354">
    <property type="entry name" value="NUCLEOLAR PROTEIN 7/ESTROGEN RECEPTOR COACTIVATOR-RELATED"/>
    <property type="match status" value="1"/>
</dbReference>
<dbReference type="PANTHER" id="PTHR23354:SF62">
    <property type="entry name" value="MUSTARD, ISOFORM V"/>
    <property type="match status" value="1"/>
</dbReference>
<dbReference type="AlphaFoldDB" id="A0A4C1W8A6"/>
<dbReference type="Pfam" id="PF07534">
    <property type="entry name" value="TLD"/>
    <property type="match status" value="2"/>
</dbReference>
<evidence type="ECO:0000256" key="2">
    <source>
        <dbReference type="ARBA" id="ARBA00009540"/>
    </source>
</evidence>
<evidence type="ECO:0000256" key="5">
    <source>
        <dbReference type="SAM" id="MobiDB-lite"/>
    </source>
</evidence>
<dbReference type="SMART" id="SM00584">
    <property type="entry name" value="TLDc"/>
    <property type="match status" value="1"/>
</dbReference>
<feature type="compositionally biased region" description="Pro residues" evidence="5">
    <location>
        <begin position="494"/>
        <end position="507"/>
    </location>
</feature>
<sequence>MVRSKRACPARPPALTGAPVSLEHEIFLTRTTRLRGREGRPASPAPVRQMHTFRLKYFNGRGLDRGLGRSFGRRRVGDERRMAIIIEVSTSAGQSYAVSVHGAKFQKGIPPPFKSFCRTMRARKYPCAATTVSSCKRHEISTAKHISLNERKERYDAERRERVVSPDATSGVKENDGYTTMQSDRISIAYARVVDIFDVRRYIQTAERREHHARAVGTIRRHYLLRHRRRHRSAFDSSDEHQNGRQMIIRYRRASSLATRSLCVKPSFQVRNVEVSEEAGQKHHPPHPEGGGHRHRHRGAEARHRPLDMRVEELQSAPETAATRYYSFPVRAFTTSRTFLEPDAQEMYCSVLRDIICVVSMSDELRRALYAGASVDMELSPPDLIGISEILTMEHREKLSGVLPARAQGYTWQLTFSTSQHGFSLASMYRKMQRVDSPVLLVIQDTDNNVFGALTSCALHPSEHFYGTGESLLFSFQRVREEHAGDPPRRTSHPAPPPPTAHAPPPGDESKTAHHEKDKDKDLHKQDEKTEEPPVKTKFKYWGWTGDNMYFIRGSNDNISIGAGDGKFGLWLDGDLYLGRTQRCNTYGNEPLTTREDFIVKIMECWTFT</sequence>
<evidence type="ECO:0000313" key="7">
    <source>
        <dbReference type="EMBL" id="GBP46394.1"/>
    </source>
</evidence>
<dbReference type="InterPro" id="IPR006571">
    <property type="entry name" value="TLDc_dom"/>
</dbReference>
<organism evidence="7 8">
    <name type="scientific">Eumeta variegata</name>
    <name type="common">Bagworm moth</name>
    <name type="synonym">Eumeta japonica</name>
    <dbReference type="NCBI Taxonomy" id="151549"/>
    <lineage>
        <taxon>Eukaryota</taxon>
        <taxon>Metazoa</taxon>
        <taxon>Ecdysozoa</taxon>
        <taxon>Arthropoda</taxon>
        <taxon>Hexapoda</taxon>
        <taxon>Insecta</taxon>
        <taxon>Pterygota</taxon>
        <taxon>Neoptera</taxon>
        <taxon>Endopterygota</taxon>
        <taxon>Lepidoptera</taxon>
        <taxon>Glossata</taxon>
        <taxon>Ditrysia</taxon>
        <taxon>Tineoidea</taxon>
        <taxon>Psychidae</taxon>
        <taxon>Oiketicinae</taxon>
        <taxon>Eumeta</taxon>
    </lineage>
</organism>
<protein>
    <recommendedName>
        <fullName evidence="4">Oxidation resistance protein 1</fullName>
    </recommendedName>
</protein>
<feature type="domain" description="TLDc" evidence="6">
    <location>
        <begin position="389"/>
        <end position="609"/>
    </location>
</feature>
<evidence type="ECO:0000313" key="8">
    <source>
        <dbReference type="Proteomes" id="UP000299102"/>
    </source>
</evidence>
<gene>
    <name evidence="7" type="primary">OXR1</name>
    <name evidence="7" type="ORF">EVAR_36375_1</name>
</gene>
<dbReference type="OrthoDB" id="26679at2759"/>
<feature type="region of interest" description="Disordered" evidence="5">
    <location>
        <begin position="481"/>
        <end position="534"/>
    </location>
</feature>
<dbReference type="GO" id="GO:0006979">
    <property type="term" value="P:response to oxidative stress"/>
    <property type="evidence" value="ECO:0007669"/>
    <property type="project" value="TreeGrafter"/>
</dbReference>
<evidence type="ECO:0000256" key="3">
    <source>
        <dbReference type="ARBA" id="ARBA00023128"/>
    </source>
</evidence>
<comment type="similarity">
    <text evidence="2">Belongs to the OXR1 family.</text>
</comment>
<accession>A0A4C1W8A6</accession>